<organism evidence="3 4">
    <name type="scientific">Pythium oligandrum</name>
    <name type="common">Mycoparasitic fungus</name>
    <dbReference type="NCBI Taxonomy" id="41045"/>
    <lineage>
        <taxon>Eukaryota</taxon>
        <taxon>Sar</taxon>
        <taxon>Stramenopiles</taxon>
        <taxon>Oomycota</taxon>
        <taxon>Peronosporomycetes</taxon>
        <taxon>Pythiales</taxon>
        <taxon>Pythiaceae</taxon>
        <taxon>Pythium</taxon>
    </lineage>
</organism>
<keyword evidence="2" id="KW-0812">Transmembrane</keyword>
<dbReference type="Proteomes" id="UP000794436">
    <property type="component" value="Unassembled WGS sequence"/>
</dbReference>
<name>A0A8K1FKX5_PYTOL</name>
<evidence type="ECO:0000256" key="2">
    <source>
        <dbReference type="SAM" id="Phobius"/>
    </source>
</evidence>
<gene>
    <name evidence="3" type="ORF">Poli38472_002213</name>
</gene>
<evidence type="ECO:0000313" key="4">
    <source>
        <dbReference type="Proteomes" id="UP000794436"/>
    </source>
</evidence>
<protein>
    <submittedName>
        <fullName evidence="3">Uncharacterized protein</fullName>
    </submittedName>
</protein>
<feature type="compositionally biased region" description="Acidic residues" evidence="1">
    <location>
        <begin position="49"/>
        <end position="64"/>
    </location>
</feature>
<comment type="caution">
    <text evidence="3">The sequence shown here is derived from an EMBL/GenBank/DDBJ whole genome shotgun (WGS) entry which is preliminary data.</text>
</comment>
<accession>A0A8K1FKX5</accession>
<evidence type="ECO:0000256" key="1">
    <source>
        <dbReference type="SAM" id="MobiDB-lite"/>
    </source>
</evidence>
<proteinExistence type="predicted"/>
<keyword evidence="2" id="KW-1133">Transmembrane helix</keyword>
<dbReference type="OrthoDB" id="196040at2759"/>
<feature type="transmembrane region" description="Helical" evidence="2">
    <location>
        <begin position="141"/>
        <end position="164"/>
    </location>
</feature>
<keyword evidence="4" id="KW-1185">Reference proteome</keyword>
<reference evidence="3" key="1">
    <citation type="submission" date="2019-03" db="EMBL/GenBank/DDBJ databases">
        <title>Long read genome sequence of the mycoparasitic Pythium oligandrum ATCC 38472 isolated from sugarbeet rhizosphere.</title>
        <authorList>
            <person name="Gaulin E."/>
        </authorList>
    </citation>
    <scope>NUCLEOTIDE SEQUENCE</scope>
    <source>
        <strain evidence="3">ATCC 38472_TT</strain>
    </source>
</reference>
<keyword evidence="2" id="KW-0472">Membrane</keyword>
<evidence type="ECO:0000313" key="3">
    <source>
        <dbReference type="EMBL" id="TMW63272.1"/>
    </source>
</evidence>
<dbReference type="EMBL" id="SPLM01000072">
    <property type="protein sequence ID" value="TMW63272.1"/>
    <property type="molecule type" value="Genomic_DNA"/>
</dbReference>
<feature type="compositionally biased region" description="Polar residues" evidence="1">
    <location>
        <begin position="1"/>
        <end position="19"/>
    </location>
</feature>
<sequence length="971" mass="102356">MRSVETESMMTTLPSSSTVRGRAPSMPERVIDVESDSPALLMEGSGRDDDQDDDEDSSSGDESESEHQYPRGRLAIPMESPGDDFQSELVLDSTAEDDQRRRAYGRPRRGNFFANEEDERQILQRVTLRRRKEDAKGDGDWFWTAIFVTNILSLAVMVCTMIYLTQTDFFESHQSDLFGTTVDNRFTVVAQENDNAKILLKSGYSNSRYAEAMVSFGSGKLKIGRRPLGGGDTQSFYGMSIFGNGSARFTNRVTAPFVKADYVHAAKAFVFEDGSVMTSAANMSSGGSSSVNEIGDLNLVSQSGSVSMSAGGFPVLQADPDGSVTVLDNEAEYPSAQGIKLDATNHLISIAGDFQIRHGQNSTSLSAREALRLDTTLLLVGKGSATKAVITCPPHKKHSSSDDGRTMELEVLGQSSKDQELGGNVVVRGGDGSIEGGRVRIDGGVAFTAEGEKRGRVMINAQLDPAVESKTEIGSHSVSHEVSLHGAVTINPGIDNKNPTSLTIGGTRVILGAKNITVDNSAVSRSQVQVHSRRVALTASSGPKSFATVELEGNEAVIDARDAVYVGGDARLVQLEGGDNATVALKKAGSIEINATAGITLRSTASQGSTTIIGKVVFREEDDKSFAPDLALSDGKIALDADAVVVGGAGETSSMRVNAKRIKIGALGQNSNIKIAGNTVQVNGATVTVGSQAAGVSMVGKTINIGSINGSLTIDNSGSTASIKAKSVSIDGKTVSLGTGNAESVIVGGADVSESALDAKTVDIGASATSVNVGSKAKSISIGSSRGTIDLKGKVTLNGEELSTRRRLASVDHVYGLAGSDQVQQQFAVGTCELPVHFDERFSSEDGAVQVLEDGLGISPDASATERQHIMLGLSLDNIRAPTTHEDGEKMRLRCRVYRTSQSGNEGVALEVTSNLDPCAGSACDGIFLGASNRRMVAYDSGDRFSVRCITSSTRAVTVFMDRVQLDFSNV</sequence>
<feature type="region of interest" description="Disordered" evidence="1">
    <location>
        <begin position="1"/>
        <end position="85"/>
    </location>
</feature>
<dbReference type="AlphaFoldDB" id="A0A8K1FKX5"/>